<sequence>MVTTKVRGGGEVRESGESRGMSSKRDGWVDGEWWHMMGIGRVADIGIGRVAKIARPTESVRETEMGIGFGYL</sequence>
<feature type="region of interest" description="Disordered" evidence="1">
    <location>
        <begin position="1"/>
        <end position="24"/>
    </location>
</feature>
<dbReference type="EMBL" id="DF973707">
    <property type="protein sequence ID" value="GAU38233.1"/>
    <property type="molecule type" value="Genomic_DNA"/>
</dbReference>
<evidence type="ECO:0000256" key="1">
    <source>
        <dbReference type="SAM" id="MobiDB-lite"/>
    </source>
</evidence>
<evidence type="ECO:0000313" key="3">
    <source>
        <dbReference type="Proteomes" id="UP000242715"/>
    </source>
</evidence>
<dbReference type="AlphaFoldDB" id="A0A2Z6N808"/>
<protein>
    <submittedName>
        <fullName evidence="2">Uncharacterized protein</fullName>
    </submittedName>
</protein>
<organism evidence="2 3">
    <name type="scientific">Trifolium subterraneum</name>
    <name type="common">Subterranean clover</name>
    <dbReference type="NCBI Taxonomy" id="3900"/>
    <lineage>
        <taxon>Eukaryota</taxon>
        <taxon>Viridiplantae</taxon>
        <taxon>Streptophyta</taxon>
        <taxon>Embryophyta</taxon>
        <taxon>Tracheophyta</taxon>
        <taxon>Spermatophyta</taxon>
        <taxon>Magnoliopsida</taxon>
        <taxon>eudicotyledons</taxon>
        <taxon>Gunneridae</taxon>
        <taxon>Pentapetalae</taxon>
        <taxon>rosids</taxon>
        <taxon>fabids</taxon>
        <taxon>Fabales</taxon>
        <taxon>Fabaceae</taxon>
        <taxon>Papilionoideae</taxon>
        <taxon>50 kb inversion clade</taxon>
        <taxon>NPAAA clade</taxon>
        <taxon>Hologalegina</taxon>
        <taxon>IRL clade</taxon>
        <taxon>Trifolieae</taxon>
        <taxon>Trifolium</taxon>
    </lineage>
</organism>
<accession>A0A2Z6N808</accession>
<evidence type="ECO:0000313" key="2">
    <source>
        <dbReference type="EMBL" id="GAU38233.1"/>
    </source>
</evidence>
<proteinExistence type="predicted"/>
<keyword evidence="3" id="KW-1185">Reference proteome</keyword>
<feature type="compositionally biased region" description="Basic and acidic residues" evidence="1">
    <location>
        <begin position="8"/>
        <end position="24"/>
    </location>
</feature>
<reference evidence="3" key="1">
    <citation type="journal article" date="2017" name="Front. Plant Sci.">
        <title>Climate Clever Clovers: New Paradigm to Reduce the Environmental Footprint of Ruminants by Breeding Low Methanogenic Forages Utilizing Haplotype Variation.</title>
        <authorList>
            <person name="Kaur P."/>
            <person name="Appels R."/>
            <person name="Bayer P.E."/>
            <person name="Keeble-Gagnere G."/>
            <person name="Wang J."/>
            <person name="Hirakawa H."/>
            <person name="Shirasawa K."/>
            <person name="Vercoe P."/>
            <person name="Stefanova K."/>
            <person name="Durmic Z."/>
            <person name="Nichols P."/>
            <person name="Revell C."/>
            <person name="Isobe S.N."/>
            <person name="Edwards D."/>
            <person name="Erskine W."/>
        </authorList>
    </citation>
    <scope>NUCLEOTIDE SEQUENCE [LARGE SCALE GENOMIC DNA]</scope>
    <source>
        <strain evidence="3">cv. Daliak</strain>
    </source>
</reference>
<dbReference type="Proteomes" id="UP000242715">
    <property type="component" value="Unassembled WGS sequence"/>
</dbReference>
<name>A0A2Z6N808_TRISU</name>
<gene>
    <name evidence="2" type="ORF">TSUD_145880</name>
</gene>